<dbReference type="Proteomes" id="UP001229421">
    <property type="component" value="Unassembled WGS sequence"/>
</dbReference>
<dbReference type="EMBL" id="JAUHHV010000002">
    <property type="protein sequence ID" value="KAK1432125.1"/>
    <property type="molecule type" value="Genomic_DNA"/>
</dbReference>
<proteinExistence type="predicted"/>
<gene>
    <name evidence="1" type="ORF">QVD17_09016</name>
</gene>
<comment type="caution">
    <text evidence="1">The sequence shown here is derived from an EMBL/GenBank/DDBJ whole genome shotgun (WGS) entry which is preliminary data.</text>
</comment>
<name>A0AAD8KYK3_TARER</name>
<sequence length="165" mass="18819">MLPKDTIRAVSIFLRASIELKKWGLTPFSELETGSLFDSFGLSCCETDEILKQEKRERIWLKNGIVCLLRSATTTSFCLRRSATTTSSITHRHQNNTPRSVFVYAFRHQPNGDVFPAFLPDKAAVYGDGFRRLFWRLSVSHLFSEFCLELDVWVLVRSVAVVIVG</sequence>
<keyword evidence="2" id="KW-1185">Reference proteome</keyword>
<reference evidence="1" key="1">
    <citation type="journal article" date="2023" name="bioRxiv">
        <title>Improved chromosome-level genome assembly for marigold (Tagetes erecta).</title>
        <authorList>
            <person name="Jiang F."/>
            <person name="Yuan L."/>
            <person name="Wang S."/>
            <person name="Wang H."/>
            <person name="Xu D."/>
            <person name="Wang A."/>
            <person name="Fan W."/>
        </authorList>
    </citation>
    <scope>NUCLEOTIDE SEQUENCE</scope>
    <source>
        <strain evidence="1">WSJ</strain>
        <tissue evidence="1">Leaf</tissue>
    </source>
</reference>
<organism evidence="1 2">
    <name type="scientific">Tagetes erecta</name>
    <name type="common">African marigold</name>
    <dbReference type="NCBI Taxonomy" id="13708"/>
    <lineage>
        <taxon>Eukaryota</taxon>
        <taxon>Viridiplantae</taxon>
        <taxon>Streptophyta</taxon>
        <taxon>Embryophyta</taxon>
        <taxon>Tracheophyta</taxon>
        <taxon>Spermatophyta</taxon>
        <taxon>Magnoliopsida</taxon>
        <taxon>eudicotyledons</taxon>
        <taxon>Gunneridae</taxon>
        <taxon>Pentapetalae</taxon>
        <taxon>asterids</taxon>
        <taxon>campanulids</taxon>
        <taxon>Asterales</taxon>
        <taxon>Asteraceae</taxon>
        <taxon>Asteroideae</taxon>
        <taxon>Heliantheae alliance</taxon>
        <taxon>Tageteae</taxon>
        <taxon>Tagetes</taxon>
    </lineage>
</organism>
<evidence type="ECO:0000313" key="2">
    <source>
        <dbReference type="Proteomes" id="UP001229421"/>
    </source>
</evidence>
<protein>
    <submittedName>
        <fullName evidence="1">Uncharacterized protein</fullName>
    </submittedName>
</protein>
<dbReference type="AlphaFoldDB" id="A0AAD8KYK3"/>
<accession>A0AAD8KYK3</accession>
<evidence type="ECO:0000313" key="1">
    <source>
        <dbReference type="EMBL" id="KAK1432125.1"/>
    </source>
</evidence>